<proteinExistence type="predicted"/>
<feature type="non-terminal residue" evidence="1">
    <location>
        <position position="55"/>
    </location>
</feature>
<dbReference type="Proteomes" id="UP000727407">
    <property type="component" value="Unassembled WGS sequence"/>
</dbReference>
<comment type="caution">
    <text evidence="1">The sequence shown here is derived from an EMBL/GenBank/DDBJ whole genome shotgun (WGS) entry which is preliminary data.</text>
</comment>
<reference evidence="1" key="1">
    <citation type="submission" date="2020-07" db="EMBL/GenBank/DDBJ databases">
        <title>Clarias magur genome sequencing, assembly and annotation.</title>
        <authorList>
            <person name="Kushwaha B."/>
            <person name="Kumar R."/>
            <person name="Das P."/>
            <person name="Joshi C.G."/>
            <person name="Kumar D."/>
            <person name="Nagpure N.S."/>
            <person name="Pandey M."/>
            <person name="Agarwal S."/>
            <person name="Srivastava S."/>
            <person name="Singh M."/>
            <person name="Sahoo L."/>
            <person name="Jayasankar P."/>
            <person name="Meher P.K."/>
            <person name="Koringa P.G."/>
            <person name="Iquebal M.A."/>
            <person name="Das S.P."/>
            <person name="Bit A."/>
            <person name="Patnaik S."/>
            <person name="Patel N."/>
            <person name="Shah T.M."/>
            <person name="Hinsu A."/>
            <person name="Jena J.K."/>
        </authorList>
    </citation>
    <scope>NUCLEOTIDE SEQUENCE</scope>
    <source>
        <strain evidence="1">CIFAMagur01</strain>
        <tissue evidence="1">Testis</tissue>
    </source>
</reference>
<keyword evidence="2" id="KW-1185">Reference proteome</keyword>
<dbReference type="EMBL" id="QNUK01000392">
    <property type="protein sequence ID" value="KAF5894109.1"/>
    <property type="molecule type" value="Genomic_DNA"/>
</dbReference>
<accession>A0A8J4TNH1</accession>
<evidence type="ECO:0000313" key="2">
    <source>
        <dbReference type="Proteomes" id="UP000727407"/>
    </source>
</evidence>
<keyword evidence="1" id="KW-0804">Transcription</keyword>
<organism evidence="1 2">
    <name type="scientific">Clarias magur</name>
    <name type="common">Asian catfish</name>
    <name type="synonym">Macropteronotus magur</name>
    <dbReference type="NCBI Taxonomy" id="1594786"/>
    <lineage>
        <taxon>Eukaryota</taxon>
        <taxon>Metazoa</taxon>
        <taxon>Chordata</taxon>
        <taxon>Craniata</taxon>
        <taxon>Vertebrata</taxon>
        <taxon>Euteleostomi</taxon>
        <taxon>Actinopterygii</taxon>
        <taxon>Neopterygii</taxon>
        <taxon>Teleostei</taxon>
        <taxon>Ostariophysi</taxon>
        <taxon>Siluriformes</taxon>
        <taxon>Clariidae</taxon>
        <taxon>Clarias</taxon>
    </lineage>
</organism>
<dbReference type="GO" id="GO:0000428">
    <property type="term" value="C:DNA-directed RNA polymerase complex"/>
    <property type="evidence" value="ECO:0007669"/>
    <property type="project" value="UniProtKB-KW"/>
</dbReference>
<keyword evidence="1" id="KW-0240">DNA-directed RNA polymerase</keyword>
<dbReference type="AlphaFoldDB" id="A0A8J4TNH1"/>
<evidence type="ECO:0000313" key="1">
    <source>
        <dbReference type="EMBL" id="KAF5894109.1"/>
    </source>
</evidence>
<sequence length="55" mass="6543">MAFPPKQINLDKLIHFRFSGVVPDCWLYSLPRKEKQRREGLCFNSTETYTHGEKE</sequence>
<name>A0A8J4TNH1_CLAMG</name>
<gene>
    <name evidence="1" type="primary">rpoC</name>
    <name evidence="1" type="ORF">DAT39_016184</name>
</gene>
<protein>
    <submittedName>
        <fullName evidence="1">DNA-directed RNA polymerase subunit beta</fullName>
    </submittedName>
</protein>